<evidence type="ECO:0000313" key="3">
    <source>
        <dbReference type="Proteomes" id="UP000236752"/>
    </source>
</evidence>
<keyword evidence="1" id="KW-0472">Membrane</keyword>
<dbReference type="Proteomes" id="UP000236752">
    <property type="component" value="Unassembled WGS sequence"/>
</dbReference>
<protein>
    <submittedName>
        <fullName evidence="2">H+/gluconate symporter</fullName>
    </submittedName>
</protein>
<keyword evidence="1" id="KW-1133">Transmembrane helix</keyword>
<dbReference type="Pfam" id="PF02447">
    <property type="entry name" value="GntP_permease"/>
    <property type="match status" value="1"/>
</dbReference>
<evidence type="ECO:0000313" key="2">
    <source>
        <dbReference type="EMBL" id="SEG60073.1"/>
    </source>
</evidence>
<feature type="transmembrane region" description="Helical" evidence="1">
    <location>
        <begin position="176"/>
        <end position="197"/>
    </location>
</feature>
<feature type="transmembrane region" description="Helical" evidence="1">
    <location>
        <begin position="315"/>
        <end position="334"/>
    </location>
</feature>
<keyword evidence="3" id="KW-1185">Reference proteome</keyword>
<dbReference type="EMBL" id="FNUZ01000007">
    <property type="protein sequence ID" value="SEG60073.1"/>
    <property type="molecule type" value="Genomic_DNA"/>
</dbReference>
<name>A0A1H6BH74_9RHOB</name>
<keyword evidence="1" id="KW-0812">Transmembrane</keyword>
<proteinExistence type="predicted"/>
<feature type="transmembrane region" description="Helical" evidence="1">
    <location>
        <begin position="138"/>
        <end position="156"/>
    </location>
</feature>
<feature type="transmembrane region" description="Helical" evidence="1">
    <location>
        <begin position="433"/>
        <end position="456"/>
    </location>
</feature>
<reference evidence="2 3" key="1">
    <citation type="submission" date="2016-10" db="EMBL/GenBank/DDBJ databases">
        <authorList>
            <person name="de Groot N.N."/>
        </authorList>
    </citation>
    <scope>NUCLEOTIDE SEQUENCE [LARGE SCALE GENOMIC DNA]</scope>
    <source>
        <strain evidence="2 3">DSM 26915</strain>
    </source>
</reference>
<accession>A0A1H6BH74</accession>
<feature type="transmembrane region" description="Helical" evidence="1">
    <location>
        <begin position="274"/>
        <end position="295"/>
    </location>
</feature>
<dbReference type="PANTHER" id="PTHR30354:SF7">
    <property type="entry name" value="BLL7963 PROTEIN"/>
    <property type="match status" value="1"/>
</dbReference>
<dbReference type="OrthoDB" id="86125at2"/>
<feature type="transmembrane region" description="Helical" evidence="1">
    <location>
        <begin position="354"/>
        <end position="378"/>
    </location>
</feature>
<gene>
    <name evidence="2" type="ORF">SAMN04488045_3548</name>
</gene>
<dbReference type="GO" id="GO:0015128">
    <property type="term" value="F:gluconate transmembrane transporter activity"/>
    <property type="evidence" value="ECO:0007669"/>
    <property type="project" value="InterPro"/>
</dbReference>
<feature type="transmembrane region" description="Helical" evidence="1">
    <location>
        <begin position="53"/>
        <end position="71"/>
    </location>
</feature>
<feature type="transmembrane region" description="Helical" evidence="1">
    <location>
        <begin position="230"/>
        <end position="254"/>
    </location>
</feature>
<feature type="transmembrane region" description="Helical" evidence="1">
    <location>
        <begin position="97"/>
        <end position="126"/>
    </location>
</feature>
<dbReference type="GO" id="GO:0005886">
    <property type="term" value="C:plasma membrane"/>
    <property type="evidence" value="ECO:0007669"/>
    <property type="project" value="TreeGrafter"/>
</dbReference>
<dbReference type="AlphaFoldDB" id="A0A1H6BH74"/>
<dbReference type="InterPro" id="IPR003474">
    <property type="entry name" value="Glcn_transporter"/>
</dbReference>
<sequence length="462" mass="47827">MSLFGIAASLGLLIYLSYRGHSILTLAPLLAILAAVFSGGPPLGTYTQIFMSGLGGFLVVYFPIFLFGAVFGKLMEDSGSAAAIAQAAARFLGPKRAIYSVVLACAVLTYGGVSLFVVAFAVYPIARQLFKESGTADRFIPAAIALGSFTFTMTAMPGSPAIQNAIPMPYFDTTLYAAPGLGMIASVIMLGFGMAWLQVRSRKHDTSVAELTSNPQPTDLSNGAASGRTLHWAIGFLPIIVVLLGNALMVYVVLPLANTDYLASPTYGATTVASVSGIWAILVALAAACLVIILLQAKRLKSLKQSLSDGAQNALLPIASTASLVGFGTVIASLSGFDTVRLALLDLFPENPLISLSLAVNALVGITGSASGGMSIALNTLGATYLELGQQHGIDPALLHRVTSIATGGLDALPHNGAVVTLLSICGLTHRHAYFDIFVVAVLCPLIALVAVLVLGSTFGSF</sequence>
<dbReference type="RefSeq" id="WP_103911685.1">
    <property type="nucleotide sequence ID" value="NZ_FNUZ01000007.1"/>
</dbReference>
<evidence type="ECO:0000256" key="1">
    <source>
        <dbReference type="SAM" id="Phobius"/>
    </source>
</evidence>
<organism evidence="2 3">
    <name type="scientific">Thalassococcus halodurans</name>
    <dbReference type="NCBI Taxonomy" id="373675"/>
    <lineage>
        <taxon>Bacteria</taxon>
        <taxon>Pseudomonadati</taxon>
        <taxon>Pseudomonadota</taxon>
        <taxon>Alphaproteobacteria</taxon>
        <taxon>Rhodobacterales</taxon>
        <taxon>Roseobacteraceae</taxon>
        <taxon>Thalassococcus</taxon>
    </lineage>
</organism>
<dbReference type="PANTHER" id="PTHR30354">
    <property type="entry name" value="GNT FAMILY GLUCONATE TRANSPORTER"/>
    <property type="match status" value="1"/>
</dbReference>